<sequence length="450" mass="48818">MAADPDPYLTRSGEITDQCRALDQIIARAEADKAALLGERVDLLLDAVPPGSAGYEAAERSMFAEISAALHITRGAAARSLGIGWALQKRFPQTRAALEAGSISARHAAVIIAAAAAFDLADIDAHERFEGHVVPYAKAETPPRTEAFAKSVAAAVAPETVVERHRRARGDRRITVTDVDDGMSLFAILIPTPLAHAAYDRATAIAKQIKLTRAAEDCGAFHGPSAPQPGQELTDKENERLAGFESILEDLGESPTDDRTLDEIRADIATDLLLAARTDSLAEAGIDAIHATVQVTIAATTLIGSDDRPAEHDGHGPIHPDLARYLAGGAEHWERLFLDPTGMLTRTDSYAPTERMRRYLRARDRHCRFPGCRMPAHLCEIDHNHDHAKGGPTDLCNLCCLCAGHHSLKHPDHDVRWRWTAVQHPGGIVIWTSPDGRVYADTPPPRVQFV</sequence>
<dbReference type="Pfam" id="PF02720">
    <property type="entry name" value="DUF222"/>
    <property type="match status" value="1"/>
</dbReference>
<keyword evidence="3" id="KW-1185">Reference proteome</keyword>
<evidence type="ECO:0000313" key="2">
    <source>
        <dbReference type="EMBL" id="GAA4484305.1"/>
    </source>
</evidence>
<dbReference type="InterPro" id="IPR003870">
    <property type="entry name" value="DUF222"/>
</dbReference>
<evidence type="ECO:0000313" key="3">
    <source>
        <dbReference type="Proteomes" id="UP001500731"/>
    </source>
</evidence>
<name>A0ABP8PB48_9MICO</name>
<evidence type="ECO:0000259" key="1">
    <source>
        <dbReference type="Pfam" id="PF02720"/>
    </source>
</evidence>
<dbReference type="InterPro" id="IPR003615">
    <property type="entry name" value="HNH_nuc"/>
</dbReference>
<comment type="caution">
    <text evidence="2">The sequence shown here is derived from an EMBL/GenBank/DDBJ whole genome shotgun (WGS) entry which is preliminary data.</text>
</comment>
<dbReference type="Gene3D" id="1.10.30.50">
    <property type="match status" value="1"/>
</dbReference>
<proteinExistence type="predicted"/>
<feature type="domain" description="DUF222" evidence="1">
    <location>
        <begin position="28"/>
        <end position="364"/>
    </location>
</feature>
<protein>
    <recommendedName>
        <fullName evidence="1">DUF222 domain-containing protein</fullName>
    </recommendedName>
</protein>
<accession>A0ABP8PB48</accession>
<dbReference type="EMBL" id="BAABGP010000011">
    <property type="protein sequence ID" value="GAA4484305.1"/>
    <property type="molecule type" value="Genomic_DNA"/>
</dbReference>
<gene>
    <name evidence="2" type="ORF">GCM10023171_17010</name>
</gene>
<organism evidence="2 3">
    <name type="scientific">Microbacterium panaciterrae</name>
    <dbReference type="NCBI Taxonomy" id="985759"/>
    <lineage>
        <taxon>Bacteria</taxon>
        <taxon>Bacillati</taxon>
        <taxon>Actinomycetota</taxon>
        <taxon>Actinomycetes</taxon>
        <taxon>Micrococcales</taxon>
        <taxon>Microbacteriaceae</taxon>
        <taxon>Microbacterium</taxon>
    </lineage>
</organism>
<dbReference type="RefSeq" id="WP_345186092.1">
    <property type="nucleotide sequence ID" value="NZ_BAABGP010000011.1"/>
</dbReference>
<dbReference type="CDD" id="cd00085">
    <property type="entry name" value="HNHc"/>
    <property type="match status" value="1"/>
</dbReference>
<dbReference type="Proteomes" id="UP001500731">
    <property type="component" value="Unassembled WGS sequence"/>
</dbReference>
<reference evidence="3" key="1">
    <citation type="journal article" date="2019" name="Int. J. Syst. Evol. Microbiol.">
        <title>The Global Catalogue of Microorganisms (GCM) 10K type strain sequencing project: providing services to taxonomists for standard genome sequencing and annotation.</title>
        <authorList>
            <consortium name="The Broad Institute Genomics Platform"/>
            <consortium name="The Broad Institute Genome Sequencing Center for Infectious Disease"/>
            <person name="Wu L."/>
            <person name="Ma J."/>
        </authorList>
    </citation>
    <scope>NUCLEOTIDE SEQUENCE [LARGE SCALE GENOMIC DNA]</scope>
    <source>
        <strain evidence="3">JCM 17839</strain>
    </source>
</reference>